<evidence type="ECO:0000256" key="2">
    <source>
        <dbReference type="ARBA" id="ARBA00001966"/>
    </source>
</evidence>
<evidence type="ECO:0000256" key="12">
    <source>
        <dbReference type="ARBA" id="ARBA00023012"/>
    </source>
</evidence>
<dbReference type="Pfam" id="PF00072">
    <property type="entry name" value="Response_reg"/>
    <property type="match status" value="2"/>
</dbReference>
<evidence type="ECO:0000256" key="15">
    <source>
        <dbReference type="ARBA" id="ARBA00030800"/>
    </source>
</evidence>
<dbReference type="PANTHER" id="PTHR24421:SF58">
    <property type="entry name" value="SIGNAL TRANSDUCTION HISTIDINE-PROTEIN KINASE_PHOSPHATASE UHPB"/>
    <property type="match status" value="1"/>
</dbReference>
<dbReference type="SMART" id="SM00448">
    <property type="entry name" value="REC"/>
    <property type="match status" value="2"/>
</dbReference>
<dbReference type="CDD" id="cd16917">
    <property type="entry name" value="HATPase_UhpB-NarQ-NarX-like"/>
    <property type="match status" value="1"/>
</dbReference>
<dbReference type="InterPro" id="IPR005467">
    <property type="entry name" value="His_kinase_dom"/>
</dbReference>
<evidence type="ECO:0000256" key="10">
    <source>
        <dbReference type="ARBA" id="ARBA00022777"/>
    </source>
</evidence>
<dbReference type="Gene3D" id="3.30.565.10">
    <property type="entry name" value="Histidine kinase-like ATPase, C-terminal domain"/>
    <property type="match status" value="1"/>
</dbReference>
<evidence type="ECO:0000256" key="8">
    <source>
        <dbReference type="ARBA" id="ARBA00022679"/>
    </source>
</evidence>
<evidence type="ECO:0000256" key="13">
    <source>
        <dbReference type="ARBA" id="ARBA00023014"/>
    </source>
</evidence>
<sequence length="552" mass="60862">MGTPLRVLLLEDDEHDAELMVRELRRAGYDPDCRRVDSEDAYLEQLQCPPDIILSDNAMPGFSAMEALRHLHLRDVDLPLIIVSGSIGEEQAVSLLRHGAADYLMKDRPDRLGAAVAQALEQKRLRDDNRAAHRALQAKTTELLQSQERLRALASDLTLTEQRERRKLAHDLHDYLAQLLVVGRMKLRQAHNQVGEPTTVKRLEELDQILDDSLTYTRTLIADLAPPSLQDFGLLEALKWLREHMRSHGLSVTVRAEIDRINLPEDQAVLLFQSVRELLFNVIKHAQTNAALVVLDTMPTGELRMAVEDSGVGFDAAEPAARDSGSTRFGLFSVSERMQAMGGRIEMESSPGRGTRISMILPYWPSSDDKPSVLASHARVTSNGVGEIPGLRTTAPSDRLEPGDGGQNEEEASGQSETNRQDADAPRVRVMLVDDHIMVRKGIKSMLNNLESITVIGEASDGLEAVSLAKQLRPDIVIMDVNLPVLDGIAATTEITKQCPEVSVIGLSVHENPHLIEAIIRAGAVAFVSKGSVTEELYSAIEQAMRVKTKDV</sequence>
<keyword evidence="16" id="KW-0597">Phosphoprotein</keyword>
<evidence type="ECO:0000256" key="1">
    <source>
        <dbReference type="ARBA" id="ARBA00000085"/>
    </source>
</evidence>
<dbReference type="PROSITE" id="PS50109">
    <property type="entry name" value="HIS_KIN"/>
    <property type="match status" value="1"/>
</dbReference>
<dbReference type="STRING" id="1742973.COMA2_80018"/>
<evidence type="ECO:0000256" key="7">
    <source>
        <dbReference type="ARBA" id="ARBA00022490"/>
    </source>
</evidence>
<dbReference type="InterPro" id="IPR001789">
    <property type="entry name" value="Sig_transdc_resp-reg_receiver"/>
</dbReference>
<feature type="region of interest" description="Disordered" evidence="17">
    <location>
        <begin position="376"/>
        <end position="427"/>
    </location>
</feature>
<evidence type="ECO:0000256" key="4">
    <source>
        <dbReference type="ARBA" id="ARBA00012438"/>
    </source>
</evidence>
<dbReference type="EMBL" id="CZPZ01000035">
    <property type="protein sequence ID" value="CUS39492.1"/>
    <property type="molecule type" value="Genomic_DNA"/>
</dbReference>
<name>A0A0S4LU09_9BACT</name>
<evidence type="ECO:0000256" key="11">
    <source>
        <dbReference type="ARBA" id="ARBA00023004"/>
    </source>
</evidence>
<evidence type="ECO:0000256" key="17">
    <source>
        <dbReference type="SAM" id="MobiDB-lite"/>
    </source>
</evidence>
<evidence type="ECO:0000256" key="3">
    <source>
        <dbReference type="ARBA" id="ARBA00004496"/>
    </source>
</evidence>
<dbReference type="GO" id="GO:0046983">
    <property type="term" value="F:protein dimerization activity"/>
    <property type="evidence" value="ECO:0007669"/>
    <property type="project" value="InterPro"/>
</dbReference>
<gene>
    <name evidence="20" type="ORF">COMA2_80018</name>
</gene>
<comment type="catalytic activity">
    <reaction evidence="1">
        <text>ATP + protein L-histidine = ADP + protein N-phospho-L-histidine.</text>
        <dbReference type="EC" id="2.7.13.3"/>
    </reaction>
</comment>
<accession>A0A0S4LU09</accession>
<dbReference type="GO" id="GO:0000155">
    <property type="term" value="F:phosphorelay sensor kinase activity"/>
    <property type="evidence" value="ECO:0007669"/>
    <property type="project" value="InterPro"/>
</dbReference>
<dbReference type="Gene3D" id="1.20.5.1930">
    <property type="match status" value="1"/>
</dbReference>
<comment type="function">
    <text evidence="14">Member of the two-component regulatory system NreB/NreC involved in the control of dissimilatory nitrate/nitrite reduction in response to oxygen. NreB functions as a direct oxygen sensor histidine kinase which is autophosphorylated, in the absence of oxygen, probably at the conserved histidine residue, and transfers its phosphate group probably to a conserved aspartate residue of NreC. NreB/NreC activates the expression of the nitrate (narGHJI) and nitrite (nir) reductase operons, as well as the putative nitrate transporter gene narT.</text>
</comment>
<dbReference type="InterPro" id="IPR050482">
    <property type="entry name" value="Sensor_HK_TwoCompSys"/>
</dbReference>
<feature type="domain" description="Histidine kinase" evidence="18">
    <location>
        <begin position="167"/>
        <end position="365"/>
    </location>
</feature>
<dbReference type="AlphaFoldDB" id="A0A0S4LU09"/>
<dbReference type="RefSeq" id="WP_090901766.1">
    <property type="nucleotide sequence ID" value="NZ_CZPZ01000035.1"/>
</dbReference>
<keyword evidence="7" id="KW-0963">Cytoplasm</keyword>
<dbReference type="InterPro" id="IPR036890">
    <property type="entry name" value="HATPase_C_sf"/>
</dbReference>
<organism evidence="20 21">
    <name type="scientific">Candidatus Nitrospira nitrificans</name>
    <dbReference type="NCBI Taxonomy" id="1742973"/>
    <lineage>
        <taxon>Bacteria</taxon>
        <taxon>Pseudomonadati</taxon>
        <taxon>Nitrospirota</taxon>
        <taxon>Nitrospiria</taxon>
        <taxon>Nitrospirales</taxon>
        <taxon>Nitrospiraceae</taxon>
        <taxon>Nitrospira</taxon>
    </lineage>
</organism>
<evidence type="ECO:0000256" key="6">
    <source>
        <dbReference type="ARBA" id="ARBA00022485"/>
    </source>
</evidence>
<comment type="subcellular location">
    <subcellularLocation>
        <location evidence="3">Cytoplasm</location>
    </subcellularLocation>
</comment>
<reference evidence="21" key="1">
    <citation type="submission" date="2015-10" db="EMBL/GenBank/DDBJ databases">
        <authorList>
            <person name="Luecker S."/>
            <person name="Luecker S."/>
        </authorList>
    </citation>
    <scope>NUCLEOTIDE SEQUENCE [LARGE SCALE GENOMIC DNA]</scope>
</reference>
<dbReference type="PROSITE" id="PS50110">
    <property type="entry name" value="RESPONSE_REGULATORY"/>
    <property type="match status" value="2"/>
</dbReference>
<comment type="cofactor">
    <cofactor evidence="2">
        <name>[4Fe-4S] cluster</name>
        <dbReference type="ChEBI" id="CHEBI:49883"/>
    </cofactor>
</comment>
<dbReference type="SUPFAM" id="SSF52172">
    <property type="entry name" value="CheY-like"/>
    <property type="match status" value="2"/>
</dbReference>
<dbReference type="InterPro" id="IPR011712">
    <property type="entry name" value="Sig_transdc_His_kin_sub3_dim/P"/>
</dbReference>
<dbReference type="InterPro" id="IPR011006">
    <property type="entry name" value="CheY-like_superfamily"/>
</dbReference>
<dbReference type="InterPro" id="IPR058245">
    <property type="entry name" value="NreC/VraR/RcsB-like_REC"/>
</dbReference>
<evidence type="ECO:0000256" key="16">
    <source>
        <dbReference type="PROSITE-ProRule" id="PRU00169"/>
    </source>
</evidence>
<keyword evidence="10 20" id="KW-0418">Kinase</keyword>
<dbReference type="GO" id="GO:0016020">
    <property type="term" value="C:membrane"/>
    <property type="evidence" value="ECO:0007669"/>
    <property type="project" value="InterPro"/>
</dbReference>
<proteinExistence type="predicted"/>
<dbReference type="PANTHER" id="PTHR24421">
    <property type="entry name" value="NITRATE/NITRITE SENSOR PROTEIN NARX-RELATED"/>
    <property type="match status" value="1"/>
</dbReference>
<dbReference type="EC" id="2.7.13.3" evidence="4"/>
<dbReference type="GO" id="GO:0005737">
    <property type="term" value="C:cytoplasm"/>
    <property type="evidence" value="ECO:0007669"/>
    <property type="project" value="UniProtKB-SubCell"/>
</dbReference>
<evidence type="ECO:0000259" key="18">
    <source>
        <dbReference type="PROSITE" id="PS50109"/>
    </source>
</evidence>
<dbReference type="Pfam" id="PF07730">
    <property type="entry name" value="HisKA_3"/>
    <property type="match status" value="1"/>
</dbReference>
<evidence type="ECO:0000256" key="9">
    <source>
        <dbReference type="ARBA" id="ARBA00022723"/>
    </source>
</evidence>
<evidence type="ECO:0000256" key="14">
    <source>
        <dbReference type="ARBA" id="ARBA00024827"/>
    </source>
</evidence>
<dbReference type="GO" id="GO:0046872">
    <property type="term" value="F:metal ion binding"/>
    <property type="evidence" value="ECO:0007669"/>
    <property type="project" value="UniProtKB-KW"/>
</dbReference>
<dbReference type="SUPFAM" id="SSF55874">
    <property type="entry name" value="ATPase domain of HSP90 chaperone/DNA topoisomerase II/histidine kinase"/>
    <property type="match status" value="1"/>
</dbReference>
<dbReference type="CDD" id="cd17535">
    <property type="entry name" value="REC_NarL-like"/>
    <property type="match status" value="1"/>
</dbReference>
<keyword evidence="21" id="KW-1185">Reference proteome</keyword>
<dbReference type="Pfam" id="PF02518">
    <property type="entry name" value="HATPase_c"/>
    <property type="match status" value="1"/>
</dbReference>
<evidence type="ECO:0000259" key="19">
    <source>
        <dbReference type="PROSITE" id="PS50110"/>
    </source>
</evidence>
<feature type="modified residue" description="4-aspartylphosphate" evidence="16">
    <location>
        <position position="480"/>
    </location>
</feature>
<keyword evidence="6" id="KW-0004">4Fe-4S</keyword>
<dbReference type="InterPro" id="IPR003594">
    <property type="entry name" value="HATPase_dom"/>
</dbReference>
<dbReference type="InterPro" id="IPR004358">
    <property type="entry name" value="Sig_transdc_His_kin-like_C"/>
</dbReference>
<keyword evidence="12" id="KW-0902">Two-component regulatory system</keyword>
<evidence type="ECO:0000313" key="21">
    <source>
        <dbReference type="Proteomes" id="UP000198736"/>
    </source>
</evidence>
<dbReference type="Proteomes" id="UP000198736">
    <property type="component" value="Unassembled WGS sequence"/>
</dbReference>
<dbReference type="OrthoDB" id="5421017at2"/>
<dbReference type="Gene3D" id="3.40.50.2300">
    <property type="match status" value="2"/>
</dbReference>
<keyword evidence="9" id="KW-0479">Metal-binding</keyword>
<feature type="domain" description="Response regulatory" evidence="19">
    <location>
        <begin position="6"/>
        <end position="121"/>
    </location>
</feature>
<dbReference type="GO" id="GO:0051539">
    <property type="term" value="F:4 iron, 4 sulfur cluster binding"/>
    <property type="evidence" value="ECO:0007669"/>
    <property type="project" value="UniProtKB-KW"/>
</dbReference>
<keyword evidence="11" id="KW-0408">Iron</keyword>
<evidence type="ECO:0000313" key="20">
    <source>
        <dbReference type="EMBL" id="CUS39492.1"/>
    </source>
</evidence>
<feature type="domain" description="Response regulatory" evidence="19">
    <location>
        <begin position="429"/>
        <end position="545"/>
    </location>
</feature>
<dbReference type="PRINTS" id="PR00344">
    <property type="entry name" value="BCTRLSENSOR"/>
</dbReference>
<evidence type="ECO:0000256" key="5">
    <source>
        <dbReference type="ARBA" id="ARBA00017322"/>
    </source>
</evidence>
<dbReference type="SMART" id="SM00387">
    <property type="entry name" value="HATPase_c"/>
    <property type="match status" value="1"/>
</dbReference>
<protein>
    <recommendedName>
        <fullName evidence="5">Oxygen sensor histidine kinase NreB</fullName>
        <ecNumber evidence="4">2.7.13.3</ecNumber>
    </recommendedName>
    <alternativeName>
        <fullName evidence="15">Nitrogen regulation protein B</fullName>
    </alternativeName>
</protein>
<keyword evidence="13" id="KW-0411">Iron-sulfur</keyword>
<keyword evidence="8 20" id="KW-0808">Transferase</keyword>
<feature type="modified residue" description="4-aspartylphosphate" evidence="16">
    <location>
        <position position="56"/>
    </location>
</feature>